<gene>
    <name evidence="2" type="ORF">Pla22_25040</name>
</gene>
<accession>A0A5C5WW91</accession>
<dbReference type="Proteomes" id="UP000316598">
    <property type="component" value="Unassembled WGS sequence"/>
</dbReference>
<comment type="caution">
    <text evidence="2">The sequence shown here is derived from an EMBL/GenBank/DDBJ whole genome shotgun (WGS) entry which is preliminary data.</text>
</comment>
<dbReference type="AlphaFoldDB" id="A0A5C5WW91"/>
<dbReference type="EMBL" id="SJPI01000001">
    <property type="protein sequence ID" value="TWT54850.1"/>
    <property type="molecule type" value="Genomic_DNA"/>
</dbReference>
<dbReference type="Gene3D" id="2.40.50.420">
    <property type="entry name" value="Envelope glycoprotein gp160, DUF2291, alpha/beta domain"/>
    <property type="match status" value="1"/>
</dbReference>
<reference evidence="2 3" key="1">
    <citation type="submission" date="2019-02" db="EMBL/GenBank/DDBJ databases">
        <title>Deep-cultivation of Planctomycetes and their phenomic and genomic characterization uncovers novel biology.</title>
        <authorList>
            <person name="Wiegand S."/>
            <person name="Jogler M."/>
            <person name="Boedeker C."/>
            <person name="Pinto D."/>
            <person name="Vollmers J."/>
            <person name="Rivas-Marin E."/>
            <person name="Kohn T."/>
            <person name="Peeters S.H."/>
            <person name="Heuer A."/>
            <person name="Rast P."/>
            <person name="Oberbeckmann S."/>
            <person name="Bunk B."/>
            <person name="Jeske O."/>
            <person name="Meyerdierks A."/>
            <person name="Storesund J.E."/>
            <person name="Kallscheuer N."/>
            <person name="Luecker S."/>
            <person name="Lage O.M."/>
            <person name="Pohl T."/>
            <person name="Merkel B.J."/>
            <person name="Hornburger P."/>
            <person name="Mueller R.-W."/>
            <person name="Bruemmer F."/>
            <person name="Labrenz M."/>
            <person name="Spormann A.M."/>
            <person name="Op Den Camp H."/>
            <person name="Overmann J."/>
            <person name="Amann R."/>
            <person name="Jetten M.S.M."/>
            <person name="Mascher T."/>
            <person name="Medema M.H."/>
            <person name="Devos D.P."/>
            <person name="Kaster A.-K."/>
            <person name="Ovreas L."/>
            <person name="Rohde M."/>
            <person name="Galperin M.Y."/>
            <person name="Jogler C."/>
        </authorList>
    </citation>
    <scope>NUCLEOTIDE SEQUENCE [LARGE SCALE GENOMIC DNA]</scope>
    <source>
        <strain evidence="2 3">Pla22</strain>
    </source>
</reference>
<dbReference type="Gene3D" id="1.10.10.1260">
    <property type="entry name" value="Envelope glycoprotein gp160, DUF2291, helical domain"/>
    <property type="match status" value="1"/>
</dbReference>
<protein>
    <recommendedName>
        <fullName evidence="4">Periplasmic lipoprotein</fullName>
    </recommendedName>
</protein>
<dbReference type="SUPFAM" id="SSF141318">
    <property type="entry name" value="TM0957-like"/>
    <property type="match status" value="1"/>
</dbReference>
<evidence type="ECO:0000313" key="2">
    <source>
        <dbReference type="EMBL" id="TWT54850.1"/>
    </source>
</evidence>
<evidence type="ECO:0000256" key="1">
    <source>
        <dbReference type="SAM" id="Phobius"/>
    </source>
</evidence>
<name>A0A5C5WW91_9BACT</name>
<organism evidence="2 3">
    <name type="scientific">Rubripirellula amarantea</name>
    <dbReference type="NCBI Taxonomy" id="2527999"/>
    <lineage>
        <taxon>Bacteria</taxon>
        <taxon>Pseudomonadati</taxon>
        <taxon>Planctomycetota</taxon>
        <taxon>Planctomycetia</taxon>
        <taxon>Pirellulales</taxon>
        <taxon>Pirellulaceae</taxon>
        <taxon>Rubripirellula</taxon>
    </lineage>
</organism>
<dbReference type="RefSeq" id="WP_242631959.1">
    <property type="nucleotide sequence ID" value="NZ_SJPI01000001.1"/>
</dbReference>
<keyword evidence="1" id="KW-1133">Transmembrane helix</keyword>
<keyword evidence="1" id="KW-0812">Transmembrane</keyword>
<proteinExistence type="predicted"/>
<feature type="transmembrane region" description="Helical" evidence="1">
    <location>
        <begin position="7"/>
        <end position="27"/>
    </location>
</feature>
<keyword evidence="1" id="KW-0472">Membrane</keyword>
<evidence type="ECO:0008006" key="4">
    <source>
        <dbReference type="Google" id="ProtNLM"/>
    </source>
</evidence>
<sequence>MNLVKRKWWFVSAIVAGSVVVLCYWPLFHVVSLEQADKDLADKKQASFEPVAFVETFWSKQLIPGADRAVDVSELMEAIRKDRQAARREFGRSVGLSSTYYYFVSGTGRVIDHSSNSIGIALDDNAAEVQVSLETGPVFGNAVRDGTALLDVNDFTNSQDFNAVSSEINRRIEADVLPELREQSQPGAMIRFVGCAQISDEDTDLNPLRVVPIIGETP</sequence>
<dbReference type="Pfam" id="PF10054">
    <property type="entry name" value="DUF2291"/>
    <property type="match status" value="1"/>
</dbReference>
<dbReference type="InterPro" id="IPR014582">
    <property type="entry name" value="UCP033535_lipo"/>
</dbReference>
<keyword evidence="3" id="KW-1185">Reference proteome</keyword>
<dbReference type="InterPro" id="IPR036215">
    <property type="entry name" value="TM0957-like_sf"/>
</dbReference>
<evidence type="ECO:0000313" key="3">
    <source>
        <dbReference type="Proteomes" id="UP000316598"/>
    </source>
</evidence>